<dbReference type="SUPFAM" id="SSF53300">
    <property type="entry name" value="vWA-like"/>
    <property type="match status" value="9"/>
</dbReference>
<feature type="domain" description="VWFA" evidence="13">
    <location>
        <begin position="350"/>
        <end position="527"/>
    </location>
</feature>
<feature type="domain" description="VWFA" evidence="13">
    <location>
        <begin position="1218"/>
        <end position="1389"/>
    </location>
</feature>
<evidence type="ECO:0000256" key="12">
    <source>
        <dbReference type="SAM" id="MobiDB-lite"/>
    </source>
</evidence>
<comment type="subcellular location">
    <subcellularLocation>
        <location evidence="1">Secreted</location>
        <location evidence="1">Extracellular space</location>
        <location evidence="1">Extracellular matrix</location>
    </subcellularLocation>
</comment>
<evidence type="ECO:0000256" key="3">
    <source>
        <dbReference type="ARBA" id="ARBA00022530"/>
    </source>
</evidence>
<evidence type="ECO:0000256" key="5">
    <source>
        <dbReference type="ARBA" id="ARBA00022729"/>
    </source>
</evidence>
<dbReference type="Pfam" id="PF01391">
    <property type="entry name" value="Collagen"/>
    <property type="match status" value="1"/>
</dbReference>
<evidence type="ECO:0000256" key="6">
    <source>
        <dbReference type="ARBA" id="ARBA00022737"/>
    </source>
</evidence>
<dbReference type="FunFam" id="3.40.50.410:FF:000003">
    <property type="entry name" value="Collagen type VI alpha 3 chain"/>
    <property type="match status" value="5"/>
</dbReference>
<feature type="compositionally biased region" description="Gly residues" evidence="12">
    <location>
        <begin position="2188"/>
        <end position="2203"/>
    </location>
</feature>
<feature type="domain" description="VWFA" evidence="13">
    <location>
        <begin position="1624"/>
        <end position="1797"/>
    </location>
</feature>
<sequence>MELENTAGKPWRPRNRISKFVLCAAQSPAQKCAAQSPPKAAQFSRAPASCKDHGGVFRLHRGSPLLQDKETQRVGKACVRCAHNCSAEPGTLASPGLLRVLTWCLDKIKMRKHRHLPLVAIFCLFFSGFSFTRAQQQADVKKGAAADIIFLVDSSWSIGKEHFQLVREFLYDVIKSLAVGENDFRFALVQFNGNPHTEFLLNTYRSKQDVLSHVSNLSYFGGSNQTGKGLEYVMQNHLTEAAGSRARDGVPQVIVVLTDRPSKDGLVLPSAELKSADVNVFAVGVEDADEGALKEIASEPLNMHVFNLENFTSLHDLVGNLVSCVHSSMTPERAGGTETLKDITAQESADIIFLIDGSNETGSVHFAVILDFLVNLLERLSVGAQQIRVGVVQYSDEPRTMFSLNSFATKAQVLDAVKALGFLGGELANVGLALDFVVDHHFTRAGGSRVEEGVPQVLVLISAAPSSDKIRDAVLALKQASVFSFGLGAQAASKAELQHIATNDNFVFTVPEFRSFGDLQDQLLPYIVGIAHRHIVLQPPTIVTQVIEVNKRDIVFLVDGSSALGPANFQAIRDFIAKVIQRLDIGQDLIQVAVAQYADTVRPEFYFNTHPNKREVMAAVRRMKPLDGAALYTGSALEFVRNNMFTSEAGYRAAEGVPRLLVLITGGKSLDDVSQPAQELKRSSIMAFAVGNKAADQAELEEIAFDPSLVFIPTEFRASPLQGVLSSLLAPLRTLSGTTEGKVGRGPTPNRVASRQNLSGFLFTPRWEMYDLRCHVIQPDVLKCRQLRTVWLPSGPGVAHMIRPSGAVYVSLCLLCSTAVHANKRDIIFLLDGSVNFSAVRDFLYKVIDELDVKPDGTRIAVAQYSDNVRIESSFAEHQTKPEILNLVKRMKLKTGKALNLGYALDFAQRYIFVKSNGSRIEDGVLQILVLLVAGRSSDSVDRPALNLKQSGVVPFILQAKNADPGELELIVPSPAFILTAESLPKIGDLQPHIVNLLKSVQNGAPTPVSGEKDVVFLIDGSEGVRSGFPLLKEFVQRVVESLDVGPDRVRVAVVQYSDRTRPEFYLNSYMDQQSVVNAVRQLTLLGGPIPNTGAALDFVLRDILTESAGSRIAEGIPQLLIVLTADRSGDDVRGPSVVLKRGGAVPIGIGIGNADITEMQTISFIPDFAVAIPTFRQLGTVQQVISERVTRLDREELRRLQASVVPPTSPGVSGKRDVVFLIDGSQTAGPEFQYIRTLIERLVDSLDVGFDTSRVAVIQFSEDPRVEFLLNAHSSKDEVQNAVRRLRPKGGRRINIGGALEYVSKNIFKRPLGSRIEEGVPQFLILISSGKSDDEVDDSAAELKQFGVAPLTIARNADPEELVKISLSPEYVFSVSTFRELPSLEQKLLTPITTLTAEQIQQLLASTSYPPPAVESDAADIVFLIDSSDGVKPDGIAHIRDFVIRIVRRLNIGPNKVRVGVVQFSNDVFPEFYLKTYRSQASVLDAIRRLRFKGGSPLNTGKALEFVARNFFVKSAGSRIEDGVPQHLVLFLGGKSQDDVSRYSQVMGSSGIVRLGVGDRNIDRTELQTITNDPRLVFTVREFRELPNIEERVMNSFGPSGVTPAPPGVDILPPSRPEKKKADIVFLLDGSINFRRDSFQEVLRFVSEIVDTVYEGGDSIQVGLVQYNSDPTDEFFLKDFSTKQQIIDAINKVVYKGGRHANTKVGLEHLRLNQFVPEAGSRLEQRVPQIAFVITGGKSVEDAQEASLALTQRGVKVFAVGVRNIDSEEVGKIASNSATAFRVGNVQELSELSEQVLETLHDAMHETLCPGVTDISKACNLEVILGFDGSRDQNIFVAQKGFESKVDTVLNRISQMQRISCSGTQMPTVRVSVVATTPAGPVEAFDFAEYQPEMFEKILGMRTQHPYVLTADTLKLYQNKFRQGSPGSVKVVIHFTDGADGDLADLQRASEALRQEGVQALILVGLERVPNLEQLMQLEFGRGFTYNRPLRLNLLDLDYELAEQLDNIAEKACCGVPCKCSGQRGDRGPIGSIGPKGIPGEDGYRGYPGDEGGPGERGPPGMNGTQGFQGCPGQRGIKGSRGFPGEKGELGEIGLDGLDGEDGDKGLPGTSGDKGSPGRRGDKGPKGDKGERGDVGIRGDPGDSGRDSQQRGPKGESGDLGPMGLPGRDGVSGSPGEPGKSVSAPRGLGGAAGNKGGPGQQGSVGEQGTRGAQVSSPAVVAW</sequence>
<dbReference type="InterPro" id="IPR041900">
    <property type="entry name" value="vWA_collagen_alpha3-VI-like"/>
</dbReference>
<dbReference type="SMART" id="SM00327">
    <property type="entry name" value="VWA"/>
    <property type="match status" value="9"/>
</dbReference>
<dbReference type="Gene3D" id="3.40.50.410">
    <property type="entry name" value="von Willebrand factor, type A domain"/>
    <property type="match status" value="9"/>
</dbReference>
<keyword evidence="4" id="KW-0646">Protease inhibitor</keyword>
<keyword evidence="9" id="KW-0176">Collagen</keyword>
<dbReference type="InterPro" id="IPR002035">
    <property type="entry name" value="VWF_A"/>
</dbReference>
<dbReference type="CDD" id="cd01481">
    <property type="entry name" value="vWA_collagen_alpha3-VI-like"/>
    <property type="match status" value="2"/>
</dbReference>
<evidence type="ECO:0000256" key="7">
    <source>
        <dbReference type="ARBA" id="ARBA00022889"/>
    </source>
</evidence>
<feature type="domain" description="VWFA" evidence="13">
    <location>
        <begin position="1014"/>
        <end position="1190"/>
    </location>
</feature>
<organism evidence="14 15">
    <name type="scientific">Sus scrofa</name>
    <name type="common">Pig</name>
    <dbReference type="NCBI Taxonomy" id="9823"/>
    <lineage>
        <taxon>Eukaryota</taxon>
        <taxon>Metazoa</taxon>
        <taxon>Chordata</taxon>
        <taxon>Craniata</taxon>
        <taxon>Vertebrata</taxon>
        <taxon>Euteleostomi</taxon>
        <taxon>Mammalia</taxon>
        <taxon>Eutheria</taxon>
        <taxon>Laurasiatheria</taxon>
        <taxon>Artiodactyla</taxon>
        <taxon>Suina</taxon>
        <taxon>Suidae</taxon>
        <taxon>Sus</taxon>
    </lineage>
</organism>
<evidence type="ECO:0000256" key="2">
    <source>
        <dbReference type="ARBA" id="ARBA00022525"/>
    </source>
</evidence>
<evidence type="ECO:0000256" key="4">
    <source>
        <dbReference type="ARBA" id="ARBA00022690"/>
    </source>
</evidence>
<protein>
    <recommendedName>
        <fullName evidence="11">Collagen alpha-3(VI) chain</fullName>
    </recommendedName>
</protein>
<feature type="domain" description="VWFA" evidence="13">
    <location>
        <begin position="147"/>
        <end position="321"/>
    </location>
</feature>
<dbReference type="PROSITE" id="PS50234">
    <property type="entry name" value="VWFA"/>
    <property type="match status" value="9"/>
</dbReference>
<proteinExistence type="predicted"/>
<dbReference type="PRINTS" id="PR00453">
    <property type="entry name" value="VWFADOMAIN"/>
</dbReference>
<keyword evidence="10" id="KW-0325">Glycoprotein</keyword>
<keyword evidence="7" id="KW-0130">Cell adhesion</keyword>
<name>A0A8D1KEP3_PIG</name>
<dbReference type="Pfam" id="PF00092">
    <property type="entry name" value="VWA"/>
    <property type="match status" value="9"/>
</dbReference>
<dbReference type="FunFam" id="3.40.50.410:FF:000023">
    <property type="entry name" value="Collagen type VI alpha 3 chain"/>
    <property type="match status" value="1"/>
</dbReference>
<keyword evidence="8" id="KW-0722">Serine protease inhibitor</keyword>
<dbReference type="InterPro" id="IPR036465">
    <property type="entry name" value="vWFA_dom_sf"/>
</dbReference>
<evidence type="ECO:0000256" key="1">
    <source>
        <dbReference type="ARBA" id="ARBA00004498"/>
    </source>
</evidence>
<dbReference type="Ensembl" id="ENSSSCT00040070253.1">
    <property type="protein sequence ID" value="ENSSSCP00040029926.1"/>
    <property type="gene ID" value="ENSSSCG00040051207.1"/>
</dbReference>
<evidence type="ECO:0000256" key="8">
    <source>
        <dbReference type="ARBA" id="ARBA00022900"/>
    </source>
</evidence>
<dbReference type="GO" id="GO:0004867">
    <property type="term" value="F:serine-type endopeptidase inhibitor activity"/>
    <property type="evidence" value="ECO:0007669"/>
    <property type="project" value="UniProtKB-KW"/>
</dbReference>
<dbReference type="InterPro" id="IPR050525">
    <property type="entry name" value="ECM_Assembly_Org"/>
</dbReference>
<evidence type="ECO:0000256" key="11">
    <source>
        <dbReference type="ARBA" id="ARBA00074093"/>
    </source>
</evidence>
<evidence type="ECO:0000256" key="10">
    <source>
        <dbReference type="ARBA" id="ARBA00023180"/>
    </source>
</evidence>
<dbReference type="PANTHER" id="PTHR24020">
    <property type="entry name" value="COLLAGEN ALPHA"/>
    <property type="match status" value="1"/>
</dbReference>
<feature type="region of interest" description="Disordered" evidence="12">
    <location>
        <begin position="2026"/>
        <end position="2223"/>
    </location>
</feature>
<feature type="compositionally biased region" description="Basic and acidic residues" evidence="12">
    <location>
        <begin position="2120"/>
        <end position="2158"/>
    </location>
</feature>
<dbReference type="FunFam" id="3.40.50.410:FF:000004">
    <property type="entry name" value="collagen alpha-6(VI) chain"/>
    <property type="match status" value="1"/>
</dbReference>
<keyword evidence="6" id="KW-0677">Repeat</keyword>
<feature type="compositionally biased region" description="Gly residues" evidence="12">
    <location>
        <begin position="2050"/>
        <end position="2059"/>
    </location>
</feature>
<evidence type="ECO:0000313" key="15">
    <source>
        <dbReference type="Proteomes" id="UP000694722"/>
    </source>
</evidence>
<feature type="compositionally biased region" description="Low complexity" evidence="12">
    <location>
        <begin position="2030"/>
        <end position="2039"/>
    </location>
</feature>
<feature type="domain" description="VWFA" evidence="13">
    <location>
        <begin position="826"/>
        <end position="994"/>
    </location>
</feature>
<dbReference type="FunFam" id="3.40.50.410:FF:000022">
    <property type="entry name" value="Collagen type VI alpha 3 chain"/>
    <property type="match status" value="1"/>
</dbReference>
<keyword evidence="3" id="KW-0272">Extracellular matrix</keyword>
<dbReference type="FunFam" id="3.40.50.410:FF:000037">
    <property type="entry name" value="Collagen type VI alpha 3 chain"/>
    <property type="match status" value="1"/>
</dbReference>
<feature type="domain" description="VWFA" evidence="13">
    <location>
        <begin position="1823"/>
        <end position="2009"/>
    </location>
</feature>
<dbReference type="GO" id="GO:0007155">
    <property type="term" value="P:cell adhesion"/>
    <property type="evidence" value="ECO:0007669"/>
    <property type="project" value="UniProtKB-KW"/>
</dbReference>
<accession>A0A8D1KEP3</accession>
<feature type="domain" description="VWFA" evidence="13">
    <location>
        <begin position="553"/>
        <end position="728"/>
    </location>
</feature>
<feature type="domain" description="VWFA" evidence="13">
    <location>
        <begin position="1421"/>
        <end position="1594"/>
    </location>
</feature>
<keyword evidence="5" id="KW-0732">Signal</keyword>
<evidence type="ECO:0000259" key="13">
    <source>
        <dbReference type="PROSITE" id="PS50234"/>
    </source>
</evidence>
<reference evidence="14" key="1">
    <citation type="submission" date="2025-08" db="UniProtKB">
        <authorList>
            <consortium name="Ensembl"/>
        </authorList>
    </citation>
    <scope>IDENTIFICATION</scope>
</reference>
<dbReference type="GO" id="GO:0005581">
    <property type="term" value="C:collagen trimer"/>
    <property type="evidence" value="ECO:0007669"/>
    <property type="project" value="UniProtKB-KW"/>
</dbReference>
<evidence type="ECO:0000256" key="9">
    <source>
        <dbReference type="ARBA" id="ARBA00023119"/>
    </source>
</evidence>
<dbReference type="PANTHER" id="PTHR24020:SF13">
    <property type="entry name" value="COLLAGEN ALPHA-3(VI) CHAIN"/>
    <property type="match status" value="1"/>
</dbReference>
<evidence type="ECO:0000313" key="14">
    <source>
        <dbReference type="Ensembl" id="ENSSSCP00040029926.1"/>
    </source>
</evidence>
<dbReference type="InterPro" id="IPR008160">
    <property type="entry name" value="Collagen"/>
</dbReference>
<dbReference type="Proteomes" id="UP000694722">
    <property type="component" value="Unplaced"/>
</dbReference>
<keyword evidence="2" id="KW-0964">Secreted</keyword>